<dbReference type="EMBL" id="PYAL01000005">
    <property type="protein sequence ID" value="RXN86613.1"/>
    <property type="molecule type" value="Genomic_DNA"/>
</dbReference>
<dbReference type="Proteomes" id="UP000290849">
    <property type="component" value="Unassembled WGS sequence"/>
</dbReference>
<dbReference type="InterPro" id="IPR045337">
    <property type="entry name" value="MmgE_PrpD_C"/>
</dbReference>
<dbReference type="InterPro" id="IPR042183">
    <property type="entry name" value="MmgE/PrpD_sf_1"/>
</dbReference>
<dbReference type="Gene3D" id="3.30.1330.120">
    <property type="entry name" value="2-methylcitrate dehydratase PrpD"/>
    <property type="match status" value="1"/>
</dbReference>
<evidence type="ECO:0000256" key="1">
    <source>
        <dbReference type="ARBA" id="ARBA00006174"/>
    </source>
</evidence>
<dbReference type="Pfam" id="PF19305">
    <property type="entry name" value="MmgE_PrpD_C"/>
    <property type="match status" value="1"/>
</dbReference>
<comment type="caution">
    <text evidence="4">The sequence shown here is derived from an EMBL/GenBank/DDBJ whole genome shotgun (WGS) entry which is preliminary data.</text>
</comment>
<dbReference type="SUPFAM" id="SSF103378">
    <property type="entry name" value="2-methylcitrate dehydratase PrpD"/>
    <property type="match status" value="1"/>
</dbReference>
<dbReference type="Pfam" id="PF03972">
    <property type="entry name" value="MmgE_PrpD_N"/>
    <property type="match status" value="1"/>
</dbReference>
<reference evidence="4 5" key="1">
    <citation type="journal article" date="2017" name="Int. J. Syst. Evol. Microbiol.">
        <title>Achromobacter aloeverae sp. nov., isolated from the root of Aloe vera (L.) Burm.f.</title>
        <authorList>
            <person name="Kuncharoen N."/>
            <person name="Muramatsu Y."/>
            <person name="Shibata C."/>
            <person name="Kamakura Y."/>
            <person name="Nakagawa Y."/>
            <person name="Tanasupawat S."/>
        </authorList>
    </citation>
    <scope>NUCLEOTIDE SEQUENCE [LARGE SCALE GENOMIC DNA]</scope>
    <source>
        <strain evidence="4 5">AVA-1</strain>
    </source>
</reference>
<proteinExistence type="inferred from homology"/>
<accession>A0A4Q1HJ81</accession>
<dbReference type="GO" id="GO:0016829">
    <property type="term" value="F:lyase activity"/>
    <property type="evidence" value="ECO:0007669"/>
    <property type="project" value="InterPro"/>
</dbReference>
<gene>
    <name evidence="4" type="ORF">C7R54_16875</name>
</gene>
<evidence type="ECO:0000259" key="3">
    <source>
        <dbReference type="Pfam" id="PF19305"/>
    </source>
</evidence>
<comment type="similarity">
    <text evidence="1">Belongs to the PrpD family.</text>
</comment>
<dbReference type="AlphaFoldDB" id="A0A4Q1HJ81"/>
<dbReference type="InterPro" id="IPR045336">
    <property type="entry name" value="MmgE_PrpD_N"/>
</dbReference>
<dbReference type="InterPro" id="IPR036148">
    <property type="entry name" value="MmgE/PrpD_sf"/>
</dbReference>
<dbReference type="RefSeq" id="WP_129151634.1">
    <property type="nucleotide sequence ID" value="NZ_JBHSDO010000020.1"/>
</dbReference>
<dbReference type="PANTHER" id="PTHR16943">
    <property type="entry name" value="2-METHYLCITRATE DEHYDRATASE-RELATED"/>
    <property type="match status" value="1"/>
</dbReference>
<evidence type="ECO:0000313" key="5">
    <source>
        <dbReference type="Proteomes" id="UP000290849"/>
    </source>
</evidence>
<name>A0A4Q1HJ81_9BURK</name>
<dbReference type="InterPro" id="IPR042188">
    <property type="entry name" value="MmgE/PrpD_sf_2"/>
</dbReference>
<sequence length="473" mass="49842">MNAITVTNATQQLAEFITAPSPGIPDVVLRRAARQLVDTVAVTLAGARDPIVQALQGALEDRDGGVALPWTPRRFSQDDACLLVGTASHVLDYDDVCMLAISHPSAPILSALQVLARSQAMHGRDFLECYVVGTEVMIRCGEALGFGHYDLGFHATGTLGVLGAAAACARALGLTPTQARHALAIAASQSAGLRVNFGSAVKSMHVGLAAASGLRSARLAQAGLDGAQDALSGKGWLHAMSGGAVALWPQAVRLGQPYAMAQPGFEQKRYPCCYMMHKMIRATLSLRERHGLGLPGLEQATVLMARGGTEPLIHPSPRTGLNAKFSGPYAIAASLEDGQVGLKSFHDAAVMREPIQQALPRVRLVEAGEAAKTGGDVGAAPVTVELRYADGQVYACTVSVSPGSIDDPLSDKDLQEKWLDCVAEGLPEMDTDTARRHFHRGLAIEAEVDVRRWLALEPDTSAPLSDACPTGAR</sequence>
<dbReference type="PANTHER" id="PTHR16943:SF8">
    <property type="entry name" value="2-METHYLCITRATE DEHYDRATASE"/>
    <property type="match status" value="1"/>
</dbReference>
<dbReference type="Gene3D" id="1.10.4100.10">
    <property type="entry name" value="2-methylcitrate dehydratase PrpD"/>
    <property type="match status" value="1"/>
</dbReference>
<evidence type="ECO:0000259" key="2">
    <source>
        <dbReference type="Pfam" id="PF03972"/>
    </source>
</evidence>
<evidence type="ECO:0000313" key="4">
    <source>
        <dbReference type="EMBL" id="RXN86613.1"/>
    </source>
</evidence>
<organism evidence="4 5">
    <name type="scientific">Achromobacter aloeverae</name>
    <dbReference type="NCBI Taxonomy" id="1750518"/>
    <lineage>
        <taxon>Bacteria</taxon>
        <taxon>Pseudomonadati</taxon>
        <taxon>Pseudomonadota</taxon>
        <taxon>Betaproteobacteria</taxon>
        <taxon>Burkholderiales</taxon>
        <taxon>Alcaligenaceae</taxon>
        <taxon>Achromobacter</taxon>
    </lineage>
</organism>
<feature type="domain" description="MmgE/PrpD N-terminal" evidence="2">
    <location>
        <begin position="11"/>
        <end position="243"/>
    </location>
</feature>
<protein>
    <submittedName>
        <fullName evidence="4">2-methylcitrate dehydratase</fullName>
    </submittedName>
</protein>
<dbReference type="OrthoDB" id="8680281at2"/>
<keyword evidence="5" id="KW-1185">Reference proteome</keyword>
<feature type="domain" description="MmgE/PrpD C-terminal" evidence="3">
    <location>
        <begin position="270"/>
        <end position="430"/>
    </location>
</feature>
<dbReference type="InterPro" id="IPR005656">
    <property type="entry name" value="MmgE_PrpD"/>
</dbReference>